<dbReference type="GeneID" id="63771179"/>
<dbReference type="InParanoid" id="A0A1Y2EKQ6"/>
<evidence type="ECO:0000313" key="2">
    <source>
        <dbReference type="Proteomes" id="UP000193689"/>
    </source>
</evidence>
<name>A0A1Y2EKQ6_9PEZI</name>
<dbReference type="GO" id="GO:0005576">
    <property type="term" value="C:extracellular region"/>
    <property type="evidence" value="ECO:0007669"/>
    <property type="project" value="TreeGrafter"/>
</dbReference>
<dbReference type="PANTHER" id="PTHR38123">
    <property type="entry name" value="CELL WALL SERINE-THREONINE-RICH GALACTOMANNOPROTEIN MP1 (AFU_ORTHOLOGUE AFUA_4G03240)"/>
    <property type="match status" value="1"/>
</dbReference>
<comment type="caution">
    <text evidence="1">The sequence shown here is derived from an EMBL/GenBank/DDBJ whole genome shotgun (WGS) entry which is preliminary data.</text>
</comment>
<dbReference type="OrthoDB" id="2422134at2759"/>
<dbReference type="Proteomes" id="UP000193689">
    <property type="component" value="Unassembled WGS sequence"/>
</dbReference>
<sequence length="254" mass="25463">MKTTSIFTAITLSSTIWADPFPDEVHLLHPRDLATVQQVIQSVSTSLTQLDTTVKAFDGSNLNQLTTDASALVDTLKQGITKVQGTTPLTLQDALSLQSTVTDLQTKGQTLLDSLTAKKSQIEKAGLCTVVQTNLKDVSDQSKALIDAVVQKVPQEAQTIAGNLASGVTSTLQGGQASFGQGNCTNAAGAAGAGGGGGGGGGGMPTPVRGGGGGGDAGGMNQMTPRPPVVTAAAAVNSRAPVAAVAGLIAALLW</sequence>
<dbReference type="InterPro" id="IPR021054">
    <property type="entry name" value="Cell_wall_mannoprotein_1"/>
</dbReference>
<protein>
    <submittedName>
        <fullName evidence="1">Hydrophobic surface binding protein A-domain-containing protein</fullName>
    </submittedName>
</protein>
<dbReference type="Gene3D" id="1.20.1280.140">
    <property type="match status" value="1"/>
</dbReference>
<gene>
    <name evidence="1" type="ORF">BCR38DRAFT_330492</name>
</gene>
<accession>A0A1Y2EKQ6</accession>
<proteinExistence type="predicted"/>
<dbReference type="EMBL" id="MCFJ01000001">
    <property type="protein sequence ID" value="ORY72109.1"/>
    <property type="molecule type" value="Genomic_DNA"/>
</dbReference>
<dbReference type="AlphaFoldDB" id="A0A1Y2EKQ6"/>
<organism evidence="1 2">
    <name type="scientific">Pseudomassariella vexata</name>
    <dbReference type="NCBI Taxonomy" id="1141098"/>
    <lineage>
        <taxon>Eukaryota</taxon>
        <taxon>Fungi</taxon>
        <taxon>Dikarya</taxon>
        <taxon>Ascomycota</taxon>
        <taxon>Pezizomycotina</taxon>
        <taxon>Sordariomycetes</taxon>
        <taxon>Xylariomycetidae</taxon>
        <taxon>Amphisphaeriales</taxon>
        <taxon>Pseudomassariaceae</taxon>
        <taxon>Pseudomassariella</taxon>
    </lineage>
</organism>
<keyword evidence="2" id="KW-1185">Reference proteome</keyword>
<dbReference type="Pfam" id="PF12296">
    <property type="entry name" value="HsbA"/>
    <property type="match status" value="1"/>
</dbReference>
<dbReference type="PANTHER" id="PTHR38123:SF6">
    <property type="entry name" value="CELL WALL SERINE-THREONINE-RICH GALACTOMANNOPROTEIN MP1 (AFU_ORTHOLOGUE AFUA_4G03240)"/>
    <property type="match status" value="1"/>
</dbReference>
<dbReference type="STRING" id="1141098.A0A1Y2EKQ6"/>
<reference evidence="1 2" key="1">
    <citation type="submission" date="2016-07" db="EMBL/GenBank/DDBJ databases">
        <title>Pervasive Adenine N6-methylation of Active Genes in Fungi.</title>
        <authorList>
            <consortium name="DOE Joint Genome Institute"/>
            <person name="Mondo S.J."/>
            <person name="Dannebaum R.O."/>
            <person name="Kuo R.C."/>
            <person name="Labutti K."/>
            <person name="Haridas S."/>
            <person name="Kuo A."/>
            <person name="Salamov A."/>
            <person name="Ahrendt S.R."/>
            <person name="Lipzen A."/>
            <person name="Sullivan W."/>
            <person name="Andreopoulos W.B."/>
            <person name="Clum A."/>
            <person name="Lindquist E."/>
            <person name="Daum C."/>
            <person name="Ramamoorthy G.K."/>
            <person name="Gryganskyi A."/>
            <person name="Culley D."/>
            <person name="Magnuson J.K."/>
            <person name="James T.Y."/>
            <person name="O'Malley M.A."/>
            <person name="Stajich J.E."/>
            <person name="Spatafora J.W."/>
            <person name="Visel A."/>
            <person name="Grigoriev I.V."/>
        </authorList>
    </citation>
    <scope>NUCLEOTIDE SEQUENCE [LARGE SCALE GENOMIC DNA]</scope>
    <source>
        <strain evidence="1 2">CBS 129021</strain>
    </source>
</reference>
<dbReference type="RefSeq" id="XP_040721701.1">
    <property type="nucleotide sequence ID" value="XM_040854967.1"/>
</dbReference>
<evidence type="ECO:0000313" key="1">
    <source>
        <dbReference type="EMBL" id="ORY72109.1"/>
    </source>
</evidence>